<dbReference type="CDD" id="cd16393">
    <property type="entry name" value="SPO0J_N"/>
    <property type="match status" value="1"/>
</dbReference>
<evidence type="ECO:0000313" key="9">
    <source>
        <dbReference type="Proteomes" id="UP000008871"/>
    </source>
</evidence>
<dbReference type="InterPro" id="IPR057240">
    <property type="entry name" value="ParB_dimer_C"/>
</dbReference>
<dbReference type="InterPro" id="IPR003115">
    <property type="entry name" value="ParB_N"/>
</dbReference>
<evidence type="ECO:0000313" key="8">
    <source>
        <dbReference type="EMBL" id="CAL18182.1"/>
    </source>
</evidence>
<dbReference type="Pfam" id="PF23552">
    <property type="entry name" value="ParB_C"/>
    <property type="match status" value="1"/>
</dbReference>
<evidence type="ECO:0000259" key="7">
    <source>
        <dbReference type="SMART" id="SM00470"/>
    </source>
</evidence>
<dbReference type="PANTHER" id="PTHR33375:SF1">
    <property type="entry name" value="CHROMOSOME-PARTITIONING PROTEIN PARB-RELATED"/>
    <property type="match status" value="1"/>
</dbReference>
<feature type="region of interest" description="Disordered" evidence="6">
    <location>
        <begin position="44"/>
        <end position="91"/>
    </location>
</feature>
<feature type="domain" description="ParB-like N-terminal" evidence="7">
    <location>
        <begin position="76"/>
        <end position="166"/>
    </location>
</feature>
<proteinExistence type="inferred from homology"/>
<name>Q0VKW6_ALCBS</name>
<comment type="similarity">
    <text evidence="1">Belongs to the ParB family.</text>
</comment>
<dbReference type="NCBIfam" id="TIGR00180">
    <property type="entry name" value="parB_part"/>
    <property type="match status" value="1"/>
</dbReference>
<evidence type="ECO:0000256" key="4">
    <source>
        <dbReference type="ARBA" id="ARBA00023125"/>
    </source>
</evidence>
<dbReference type="Pfam" id="PF17762">
    <property type="entry name" value="HTH_ParB"/>
    <property type="match status" value="1"/>
</dbReference>
<dbReference type="GO" id="GO:0003677">
    <property type="term" value="F:DNA binding"/>
    <property type="evidence" value="ECO:0007669"/>
    <property type="project" value="UniProtKB-KW"/>
</dbReference>
<dbReference type="Proteomes" id="UP000008871">
    <property type="component" value="Chromosome"/>
</dbReference>
<gene>
    <name evidence="8" type="primary">parB</name>
    <name evidence="8" type="ordered locus">ABO_2734</name>
</gene>
<dbReference type="FunFam" id="1.10.10.2830:FF:000001">
    <property type="entry name" value="Chromosome partitioning protein ParB"/>
    <property type="match status" value="1"/>
</dbReference>
<evidence type="ECO:0000256" key="2">
    <source>
        <dbReference type="ARBA" id="ARBA00022372"/>
    </source>
</evidence>
<dbReference type="InterPro" id="IPR050336">
    <property type="entry name" value="Chromosome_partition/occlusion"/>
</dbReference>
<sequence>MAGGVCPQRQAPSVWRHAYHQGLTMAAKRKRGLSKGLDALLSSNESYQRHQEEVSLQNQGETSGEPSLRPRDGELRHLPVECMERGRYQPRRDMSPDALEELAESIRAQGVMQPIVVRPLGDKRYEIIAGERRWRAAQMAELDTIPAVIREVPDEAAIAMALIENIQRENLNPMEEAIALGRLKEEFGLTHQQVADAVGKSRAMVTNLLRLMSLETDVKKLLEHGDLEMGHARALLALTGNKQVEAARTVVAKGLSVRQTEELVRDFEKAKPAKPAAPKEDPNVKALISDLSDRLGAPVQIQQQGKKGKLVISYNSLDELDGILAHIK</sequence>
<feature type="compositionally biased region" description="Polar residues" evidence="6">
    <location>
        <begin position="54"/>
        <end position="65"/>
    </location>
</feature>
<dbReference type="InterPro" id="IPR004437">
    <property type="entry name" value="ParB/RepB/Spo0J"/>
</dbReference>
<dbReference type="EMBL" id="AM286690">
    <property type="protein sequence ID" value="CAL18182.1"/>
    <property type="molecule type" value="Genomic_DNA"/>
</dbReference>
<keyword evidence="3" id="KW-0159">Chromosome partition</keyword>
<dbReference type="GO" id="GO:0045881">
    <property type="term" value="P:positive regulation of sporulation resulting in formation of a cellular spore"/>
    <property type="evidence" value="ECO:0007669"/>
    <property type="project" value="TreeGrafter"/>
</dbReference>
<dbReference type="Gene3D" id="3.90.1530.30">
    <property type="match status" value="1"/>
</dbReference>
<dbReference type="SUPFAM" id="SSF109709">
    <property type="entry name" value="KorB DNA-binding domain-like"/>
    <property type="match status" value="1"/>
</dbReference>
<dbReference type="GO" id="GO:0005694">
    <property type="term" value="C:chromosome"/>
    <property type="evidence" value="ECO:0007669"/>
    <property type="project" value="TreeGrafter"/>
</dbReference>
<dbReference type="STRING" id="393595.ABO_2734"/>
<dbReference type="PANTHER" id="PTHR33375">
    <property type="entry name" value="CHROMOSOME-PARTITIONING PROTEIN PARB-RELATED"/>
    <property type="match status" value="1"/>
</dbReference>
<accession>Q0VKW6</accession>
<feature type="compositionally biased region" description="Basic and acidic residues" evidence="6">
    <location>
        <begin position="68"/>
        <end position="91"/>
    </location>
</feature>
<evidence type="ECO:0000256" key="1">
    <source>
        <dbReference type="ARBA" id="ARBA00006295"/>
    </source>
</evidence>
<dbReference type="Pfam" id="PF02195">
    <property type="entry name" value="ParB_N"/>
    <property type="match status" value="1"/>
</dbReference>
<evidence type="ECO:0000256" key="3">
    <source>
        <dbReference type="ARBA" id="ARBA00022829"/>
    </source>
</evidence>
<dbReference type="HOGENOM" id="CLU_023853_0_0_6"/>
<keyword evidence="9" id="KW-1185">Reference proteome</keyword>
<comment type="function">
    <text evidence="5">Involved in chromosome partition. Localize to both poles of the predivisional cell following completion of DNA replication. Binds to the DNA origin of replication.</text>
</comment>
<dbReference type="SUPFAM" id="SSF110849">
    <property type="entry name" value="ParB/Sulfiredoxin"/>
    <property type="match status" value="1"/>
</dbReference>
<dbReference type="eggNOG" id="COG1475">
    <property type="taxonomic scope" value="Bacteria"/>
</dbReference>
<dbReference type="FunFam" id="3.90.1530.30:FF:000001">
    <property type="entry name" value="Chromosome partitioning protein ParB"/>
    <property type="match status" value="1"/>
</dbReference>
<dbReference type="KEGG" id="abo:ABO_2734"/>
<keyword evidence="4" id="KW-0238">DNA-binding</keyword>
<protein>
    <recommendedName>
        <fullName evidence="2">Probable chromosome-partitioning protein ParB</fullName>
    </recommendedName>
</protein>
<dbReference type="InterPro" id="IPR041468">
    <property type="entry name" value="HTH_ParB/Spo0J"/>
</dbReference>
<reference evidence="8 9" key="1">
    <citation type="journal article" date="2006" name="Nat. Biotechnol.">
        <title>Genome sequence of the ubiquitous hydrocarbon-degrading marine bacterium Alcanivorax borkumensis.</title>
        <authorList>
            <person name="Schneiker S."/>
            <person name="Martins dos Santos V.A.P."/>
            <person name="Bartels D."/>
            <person name="Bekel T."/>
            <person name="Brecht M."/>
            <person name="Buhrmester J."/>
            <person name="Chernikova T.N."/>
            <person name="Denaro R."/>
            <person name="Ferrer M."/>
            <person name="Gertler C."/>
            <person name="Goesmann A."/>
            <person name="Golyshina O.V."/>
            <person name="Kaminski F."/>
            <person name="Khachane A.N."/>
            <person name="Lang S."/>
            <person name="Linke B."/>
            <person name="McHardy A.C."/>
            <person name="Meyer F."/>
            <person name="Nechitaylo T."/>
            <person name="Puehler A."/>
            <person name="Regenhardt D."/>
            <person name="Rupp O."/>
            <person name="Sabirova J.S."/>
            <person name="Selbitschka W."/>
            <person name="Yakimov M.M."/>
            <person name="Timmis K.N."/>
            <person name="Vorhoelter F.-J."/>
            <person name="Weidner S."/>
            <person name="Kaiser O."/>
            <person name="Golyshin P.N."/>
        </authorList>
    </citation>
    <scope>NUCLEOTIDE SEQUENCE [LARGE SCALE GENOMIC DNA]</scope>
    <source>
        <strain evidence="9">ATCC 700651 / DSM 11573 / NCIMB 13689 / SK2</strain>
    </source>
</reference>
<dbReference type="GO" id="GO:0007059">
    <property type="term" value="P:chromosome segregation"/>
    <property type="evidence" value="ECO:0007669"/>
    <property type="project" value="UniProtKB-KW"/>
</dbReference>
<evidence type="ECO:0000256" key="6">
    <source>
        <dbReference type="SAM" id="MobiDB-lite"/>
    </source>
</evidence>
<organism evidence="8 9">
    <name type="scientific">Alcanivorax borkumensis (strain ATCC 700651 / DSM 11573 / NCIMB 13689 / SK2)</name>
    <dbReference type="NCBI Taxonomy" id="393595"/>
    <lineage>
        <taxon>Bacteria</taxon>
        <taxon>Pseudomonadati</taxon>
        <taxon>Pseudomonadota</taxon>
        <taxon>Gammaproteobacteria</taxon>
        <taxon>Oceanospirillales</taxon>
        <taxon>Alcanivoracaceae</taxon>
        <taxon>Alcanivorax</taxon>
    </lineage>
</organism>
<dbReference type="InterPro" id="IPR036086">
    <property type="entry name" value="ParB/Sulfiredoxin_sf"/>
</dbReference>
<evidence type="ECO:0000256" key="5">
    <source>
        <dbReference type="ARBA" id="ARBA00025472"/>
    </source>
</evidence>
<dbReference type="AlphaFoldDB" id="Q0VKW6"/>
<dbReference type="Gene3D" id="1.10.10.2830">
    <property type="match status" value="1"/>
</dbReference>
<dbReference type="SMART" id="SM00470">
    <property type="entry name" value="ParB"/>
    <property type="match status" value="1"/>
</dbReference>